<dbReference type="VEuPathDB" id="ToxoDB:EMH_0091980"/>
<evidence type="ECO:0000313" key="3">
    <source>
        <dbReference type="Proteomes" id="UP000030744"/>
    </source>
</evidence>
<dbReference type="EMBL" id="HG736402">
    <property type="protein sequence ID" value="CDJ36616.1"/>
    <property type="molecule type" value="Genomic_DNA"/>
</dbReference>
<sequence length="146" mass="16560">MEAEKPFAKKCEEYAEAQGLRDMMQSLLKLLLQHQPEDPLQYLIDHLKQQQLLEAQEFQPQLQQPQQEEEQQQQQVQQQQLSLPLRLVMLGLPGSGRREVSARLAERWGLPLVSVGSLLRAHAEKYPRGEAAKALSSKTLGAGKQP</sequence>
<evidence type="ECO:0008006" key="4">
    <source>
        <dbReference type="Google" id="ProtNLM"/>
    </source>
</evidence>
<name>U6KIJ0_9EIME</name>
<dbReference type="RefSeq" id="XP_037878904.1">
    <property type="nucleotide sequence ID" value="XM_038023050.1"/>
</dbReference>
<dbReference type="InterPro" id="IPR027417">
    <property type="entry name" value="P-loop_NTPase"/>
</dbReference>
<dbReference type="Proteomes" id="UP000030744">
    <property type="component" value="Unassembled WGS sequence"/>
</dbReference>
<proteinExistence type="predicted"/>
<keyword evidence="3" id="KW-1185">Reference proteome</keyword>
<dbReference type="SUPFAM" id="SSF52540">
    <property type="entry name" value="P-loop containing nucleoside triphosphate hydrolases"/>
    <property type="match status" value="1"/>
</dbReference>
<dbReference type="OrthoDB" id="522106at2759"/>
<dbReference type="Pfam" id="PF13207">
    <property type="entry name" value="AAA_17"/>
    <property type="match status" value="1"/>
</dbReference>
<gene>
    <name evidence="2" type="ORF">EMH_0091980</name>
</gene>
<reference evidence="2" key="1">
    <citation type="submission" date="2013-10" db="EMBL/GenBank/DDBJ databases">
        <title>Genomic analysis of the causative agents of coccidiosis in chickens.</title>
        <authorList>
            <person name="Reid A.J."/>
            <person name="Blake D."/>
            <person name="Billington K."/>
            <person name="Browne H."/>
            <person name="Dunn M."/>
            <person name="Hung S."/>
            <person name="Kawahara F."/>
            <person name="Miranda-Saavedra D."/>
            <person name="Mourier T."/>
            <person name="Nagra H."/>
            <person name="Otto T.D."/>
            <person name="Rawlings N."/>
            <person name="Sanchez A."/>
            <person name="Sanders M."/>
            <person name="Subramaniam C."/>
            <person name="Tay Y."/>
            <person name="Dear P."/>
            <person name="Doerig C."/>
            <person name="Gruber A."/>
            <person name="Parkinson J."/>
            <person name="Shirley M."/>
            <person name="Wan K.L."/>
            <person name="Berriman M."/>
            <person name="Tomley F."/>
            <person name="Pain A."/>
        </authorList>
    </citation>
    <scope>NUCLEOTIDE SEQUENCE [LARGE SCALE GENOMIC DNA]</scope>
    <source>
        <strain evidence="2">Houghton</strain>
    </source>
</reference>
<dbReference type="GeneID" id="60404555"/>
<feature type="region of interest" description="Disordered" evidence="1">
    <location>
        <begin position="126"/>
        <end position="146"/>
    </location>
</feature>
<dbReference type="Gene3D" id="3.40.50.300">
    <property type="entry name" value="P-loop containing nucleotide triphosphate hydrolases"/>
    <property type="match status" value="1"/>
</dbReference>
<dbReference type="AlphaFoldDB" id="U6KIJ0"/>
<evidence type="ECO:0000313" key="2">
    <source>
        <dbReference type="EMBL" id="CDJ36616.1"/>
    </source>
</evidence>
<evidence type="ECO:0000256" key="1">
    <source>
        <dbReference type="SAM" id="MobiDB-lite"/>
    </source>
</evidence>
<accession>U6KIJ0</accession>
<reference evidence="2" key="2">
    <citation type="submission" date="2013-10" db="EMBL/GenBank/DDBJ databases">
        <authorList>
            <person name="Aslett M."/>
        </authorList>
    </citation>
    <scope>NUCLEOTIDE SEQUENCE [LARGE SCALE GENOMIC DNA]</scope>
    <source>
        <strain evidence="2">Houghton</strain>
    </source>
</reference>
<organism evidence="2 3">
    <name type="scientific">Eimeria mitis</name>
    <dbReference type="NCBI Taxonomy" id="44415"/>
    <lineage>
        <taxon>Eukaryota</taxon>
        <taxon>Sar</taxon>
        <taxon>Alveolata</taxon>
        <taxon>Apicomplexa</taxon>
        <taxon>Conoidasida</taxon>
        <taxon>Coccidia</taxon>
        <taxon>Eucoccidiorida</taxon>
        <taxon>Eimeriorina</taxon>
        <taxon>Eimeriidae</taxon>
        <taxon>Eimeria</taxon>
    </lineage>
</organism>
<protein>
    <recommendedName>
        <fullName evidence="4">Adenylate kinase</fullName>
    </recommendedName>
</protein>
<dbReference type="CDD" id="cd22979">
    <property type="entry name" value="DD_AK8"/>
    <property type="match status" value="1"/>
</dbReference>
<dbReference type="SUPFAM" id="SSF47391">
    <property type="entry name" value="Dimerization-anchoring domain of cAMP-dependent PK regulatory subunit"/>
    <property type="match status" value="1"/>
</dbReference>